<protein>
    <submittedName>
        <fullName evidence="3">Uncharacterized protein</fullName>
    </submittedName>
</protein>
<dbReference type="Proteomes" id="UP000193920">
    <property type="component" value="Unassembled WGS sequence"/>
</dbReference>
<organism evidence="3 4">
    <name type="scientific">Neocallimastix californiae</name>
    <dbReference type="NCBI Taxonomy" id="1754190"/>
    <lineage>
        <taxon>Eukaryota</taxon>
        <taxon>Fungi</taxon>
        <taxon>Fungi incertae sedis</taxon>
        <taxon>Chytridiomycota</taxon>
        <taxon>Chytridiomycota incertae sedis</taxon>
        <taxon>Neocallimastigomycetes</taxon>
        <taxon>Neocallimastigales</taxon>
        <taxon>Neocallimastigaceae</taxon>
        <taxon>Neocallimastix</taxon>
    </lineage>
</organism>
<dbReference type="EMBL" id="MCOG01000368">
    <property type="protein sequence ID" value="ORY12670.1"/>
    <property type="molecule type" value="Genomic_DNA"/>
</dbReference>
<feature type="region of interest" description="Disordered" evidence="1">
    <location>
        <begin position="325"/>
        <end position="356"/>
    </location>
</feature>
<keyword evidence="2" id="KW-1133">Transmembrane helix</keyword>
<keyword evidence="2" id="KW-0812">Transmembrane</keyword>
<evidence type="ECO:0000313" key="4">
    <source>
        <dbReference type="Proteomes" id="UP000193920"/>
    </source>
</evidence>
<comment type="caution">
    <text evidence="3">The sequence shown here is derived from an EMBL/GenBank/DDBJ whole genome shotgun (WGS) entry which is preliminary data.</text>
</comment>
<evidence type="ECO:0000256" key="2">
    <source>
        <dbReference type="SAM" id="Phobius"/>
    </source>
</evidence>
<feature type="transmembrane region" description="Helical" evidence="2">
    <location>
        <begin position="85"/>
        <end position="104"/>
    </location>
</feature>
<reference evidence="3 4" key="1">
    <citation type="submission" date="2016-08" db="EMBL/GenBank/DDBJ databases">
        <title>A Parts List for Fungal Cellulosomes Revealed by Comparative Genomics.</title>
        <authorList>
            <consortium name="DOE Joint Genome Institute"/>
            <person name="Haitjema C.H."/>
            <person name="Gilmore S.P."/>
            <person name="Henske J.K."/>
            <person name="Solomon K.V."/>
            <person name="De Groot R."/>
            <person name="Kuo A."/>
            <person name="Mondo S.J."/>
            <person name="Salamov A.A."/>
            <person name="Labutti K."/>
            <person name="Zhao Z."/>
            <person name="Chiniquy J."/>
            <person name="Barry K."/>
            <person name="Brewer H.M."/>
            <person name="Purvine S.O."/>
            <person name="Wright A.T."/>
            <person name="Boxma B."/>
            <person name="Van Alen T."/>
            <person name="Hackstein J.H."/>
            <person name="Baker S.E."/>
            <person name="Grigoriev I.V."/>
            <person name="O'Malley M.A."/>
        </authorList>
    </citation>
    <scope>NUCLEOTIDE SEQUENCE [LARGE SCALE GENOMIC DNA]</scope>
    <source>
        <strain evidence="3 4">G1</strain>
    </source>
</reference>
<feature type="transmembrane region" description="Helical" evidence="2">
    <location>
        <begin position="171"/>
        <end position="190"/>
    </location>
</feature>
<sequence>MATCSIPKDIWDHLGSNVNKSQYFNPIFSWFVVAYTYYAVGRNSGSIWKYLYYVTSFGLFANVVVIIKEYLYLKNFHINYVMYTVWFETYLYGINEWGFVYINFQKIRSCIPFLKRRFWLVFIYALLVYTLFCRTMIAYYKADEEYDKYIKCHLNIIEDTDITTKSTKFHAFLYIPIGVVELIFILSVMKEYFSEKSNTIKKELSALLHSTLFRTLIISVIYILIAVDVLFEKKGSIDFFRKLLWRVKGIFGIIFLVDLLLLRIDLDTNTIILQKQELNKQKKELAFAGNSNDYDLTINMDSINNNNNNNNFNLSNNSSVCHPLISTNHSRQPSSDSNNNNNSTFISIFNNHDSNENMSPPQEYYINGYSLSNEIGKYNRKLSH</sequence>
<feature type="transmembrane region" description="Helical" evidence="2">
    <location>
        <begin position="52"/>
        <end position="73"/>
    </location>
</feature>
<feature type="transmembrane region" description="Helical" evidence="2">
    <location>
        <begin position="116"/>
        <end position="140"/>
    </location>
</feature>
<dbReference type="AlphaFoldDB" id="A0A1Y1ZR13"/>
<feature type="transmembrane region" description="Helical" evidence="2">
    <location>
        <begin position="243"/>
        <end position="262"/>
    </location>
</feature>
<evidence type="ECO:0000313" key="3">
    <source>
        <dbReference type="EMBL" id="ORY12670.1"/>
    </source>
</evidence>
<keyword evidence="2" id="KW-0472">Membrane</keyword>
<feature type="transmembrane region" description="Helical" evidence="2">
    <location>
        <begin position="211"/>
        <end position="231"/>
    </location>
</feature>
<feature type="compositionally biased region" description="Low complexity" evidence="1">
    <location>
        <begin position="334"/>
        <end position="351"/>
    </location>
</feature>
<dbReference type="OrthoDB" id="10482276at2759"/>
<gene>
    <name evidence="3" type="ORF">LY90DRAFT_636890</name>
</gene>
<keyword evidence="4" id="KW-1185">Reference proteome</keyword>
<name>A0A1Y1ZR13_9FUNG</name>
<feature type="transmembrane region" description="Helical" evidence="2">
    <location>
        <begin position="23"/>
        <end position="40"/>
    </location>
</feature>
<evidence type="ECO:0000256" key="1">
    <source>
        <dbReference type="SAM" id="MobiDB-lite"/>
    </source>
</evidence>
<accession>A0A1Y1ZR13</accession>
<proteinExistence type="predicted"/>